<evidence type="ECO:0000313" key="4">
    <source>
        <dbReference type="Proteomes" id="UP000314982"/>
    </source>
</evidence>
<evidence type="ECO:0000256" key="1">
    <source>
        <dbReference type="SAM" id="MobiDB-lite"/>
    </source>
</evidence>
<reference evidence="3" key="3">
    <citation type="submission" date="2025-09" db="UniProtKB">
        <authorList>
            <consortium name="Ensembl"/>
        </authorList>
    </citation>
    <scope>IDENTIFICATION</scope>
</reference>
<dbReference type="STRING" id="62062.ENSHHUP00000062035"/>
<dbReference type="GO" id="GO:0005085">
    <property type="term" value="F:guanyl-nucleotide exchange factor activity"/>
    <property type="evidence" value="ECO:0007669"/>
    <property type="project" value="InterPro"/>
</dbReference>
<organism evidence="3 4">
    <name type="scientific">Hucho hucho</name>
    <name type="common">huchen</name>
    <dbReference type="NCBI Taxonomy" id="62062"/>
    <lineage>
        <taxon>Eukaryota</taxon>
        <taxon>Metazoa</taxon>
        <taxon>Chordata</taxon>
        <taxon>Craniata</taxon>
        <taxon>Vertebrata</taxon>
        <taxon>Euteleostomi</taxon>
        <taxon>Actinopterygii</taxon>
        <taxon>Neopterygii</taxon>
        <taxon>Teleostei</taxon>
        <taxon>Protacanthopterygii</taxon>
        <taxon>Salmoniformes</taxon>
        <taxon>Salmonidae</taxon>
        <taxon>Salmoninae</taxon>
        <taxon>Hucho</taxon>
    </lineage>
</organism>
<dbReference type="Pfam" id="PF00621">
    <property type="entry name" value="RhoGEF"/>
    <property type="match status" value="1"/>
</dbReference>
<dbReference type="InterPro" id="IPR035899">
    <property type="entry name" value="DBL_dom_sf"/>
</dbReference>
<name>A0A4W5PK42_9TELE</name>
<keyword evidence="4" id="KW-1185">Reference proteome</keyword>
<reference evidence="3" key="2">
    <citation type="submission" date="2025-08" db="UniProtKB">
        <authorList>
            <consortium name="Ensembl"/>
        </authorList>
    </citation>
    <scope>IDENTIFICATION</scope>
</reference>
<dbReference type="Proteomes" id="UP000314982">
    <property type="component" value="Unassembled WGS sequence"/>
</dbReference>
<dbReference type="PROSITE" id="PS50010">
    <property type="entry name" value="DH_2"/>
    <property type="match status" value="1"/>
</dbReference>
<feature type="domain" description="DH" evidence="2">
    <location>
        <begin position="1"/>
        <end position="91"/>
    </location>
</feature>
<feature type="region of interest" description="Disordered" evidence="1">
    <location>
        <begin position="1"/>
        <end position="45"/>
    </location>
</feature>
<dbReference type="Gene3D" id="1.20.900.10">
    <property type="entry name" value="Dbl homology (DH) domain"/>
    <property type="match status" value="1"/>
</dbReference>
<feature type="compositionally biased region" description="Acidic residues" evidence="1">
    <location>
        <begin position="1"/>
        <end position="11"/>
    </location>
</feature>
<evidence type="ECO:0000313" key="3">
    <source>
        <dbReference type="Ensembl" id="ENSHHUP00000062035.1"/>
    </source>
</evidence>
<dbReference type="GO" id="GO:0005737">
    <property type="term" value="C:cytoplasm"/>
    <property type="evidence" value="ECO:0007669"/>
    <property type="project" value="TreeGrafter"/>
</dbReference>
<dbReference type="AlphaFoldDB" id="A0A4W5PK42"/>
<evidence type="ECO:0000259" key="2">
    <source>
        <dbReference type="PROSITE" id="PS50010"/>
    </source>
</evidence>
<reference evidence="4" key="1">
    <citation type="submission" date="2018-06" db="EMBL/GenBank/DDBJ databases">
        <title>Genome assembly of Danube salmon.</title>
        <authorList>
            <person name="Macqueen D.J."/>
            <person name="Gundappa M.K."/>
        </authorList>
    </citation>
    <scope>NUCLEOTIDE SEQUENCE [LARGE SCALE GENOMIC DNA]</scope>
</reference>
<dbReference type="InterPro" id="IPR051092">
    <property type="entry name" value="FYVE_RhoGEF_PH"/>
</dbReference>
<protein>
    <recommendedName>
        <fullName evidence="2">DH domain-containing protein</fullName>
    </recommendedName>
</protein>
<dbReference type="Ensembl" id="ENSHHUT00000064133.1">
    <property type="protein sequence ID" value="ENSHHUP00000062035.1"/>
    <property type="gene ID" value="ENSHHUG00000036699.1"/>
</dbReference>
<dbReference type="GeneTree" id="ENSGT00940000156334"/>
<proteinExistence type="predicted"/>
<feature type="compositionally biased region" description="Basic and acidic residues" evidence="1">
    <location>
        <begin position="17"/>
        <end position="32"/>
    </location>
</feature>
<dbReference type="InterPro" id="IPR000219">
    <property type="entry name" value="DH_dom"/>
</dbReference>
<dbReference type="PANTHER" id="PTHR12673:SF267">
    <property type="entry name" value="PROTEIN CBG10230"/>
    <property type="match status" value="1"/>
</dbReference>
<dbReference type="SUPFAM" id="SSF48065">
    <property type="entry name" value="DBL homology domain (DH-domain)"/>
    <property type="match status" value="1"/>
</dbReference>
<accession>A0A4W5PK42</accession>
<sequence length="106" mass="11849">MVHSLDEDDDTSSSNKGEPEQHGEREDFRDAVAKASHQSGKPIKEASPCCASLALKHYLLKPVQRIPQYQLLLTGYLKNLSPDSADYKDTQGKAKQLVSWSRTSLY</sequence>
<dbReference type="PANTHER" id="PTHR12673">
    <property type="entry name" value="FACIOGENITAL DYSPLASIA PROTEIN"/>
    <property type="match status" value="1"/>
</dbReference>